<dbReference type="OrthoDB" id="6119186at2"/>
<proteinExistence type="predicted"/>
<protein>
    <submittedName>
        <fullName evidence="2">Uncharacterized protein</fullName>
    </submittedName>
</protein>
<gene>
    <name evidence="2" type="ORF">SAMN05443245_6874</name>
</gene>
<evidence type="ECO:0000313" key="2">
    <source>
        <dbReference type="EMBL" id="SDR51249.1"/>
    </source>
</evidence>
<keyword evidence="1" id="KW-0175">Coiled coil</keyword>
<evidence type="ECO:0000313" key="3">
    <source>
        <dbReference type="Proteomes" id="UP000183487"/>
    </source>
</evidence>
<name>A0A1H1JNI1_9BURK</name>
<feature type="coiled-coil region" evidence="1">
    <location>
        <begin position="33"/>
        <end position="74"/>
    </location>
</feature>
<dbReference type="Proteomes" id="UP000183487">
    <property type="component" value="Unassembled WGS sequence"/>
</dbReference>
<reference evidence="3" key="1">
    <citation type="submission" date="2016-10" db="EMBL/GenBank/DDBJ databases">
        <authorList>
            <person name="Varghese N."/>
        </authorList>
    </citation>
    <scope>NUCLEOTIDE SEQUENCE [LARGE SCALE GENOMIC DNA]</scope>
    <source>
        <strain evidence="3">GAS106B</strain>
    </source>
</reference>
<keyword evidence="3" id="KW-1185">Reference proteome</keyword>
<dbReference type="RefSeq" id="WP_074772223.1">
    <property type="nucleotide sequence ID" value="NZ_CP157347.1"/>
</dbReference>
<evidence type="ECO:0000256" key="1">
    <source>
        <dbReference type="SAM" id="Coils"/>
    </source>
</evidence>
<accession>A0A1H1JNI1</accession>
<dbReference type="EMBL" id="FNKP01000003">
    <property type="protein sequence ID" value="SDR51249.1"/>
    <property type="molecule type" value="Genomic_DNA"/>
</dbReference>
<organism evidence="2 3">
    <name type="scientific">Paraburkholderia fungorum</name>
    <dbReference type="NCBI Taxonomy" id="134537"/>
    <lineage>
        <taxon>Bacteria</taxon>
        <taxon>Pseudomonadati</taxon>
        <taxon>Pseudomonadota</taxon>
        <taxon>Betaproteobacteria</taxon>
        <taxon>Burkholderiales</taxon>
        <taxon>Burkholderiaceae</taxon>
        <taxon>Paraburkholderia</taxon>
    </lineage>
</organism>
<dbReference type="AlphaFoldDB" id="A0A1H1JNI1"/>
<sequence>MPDITTIATVLTSLKTATDIAKFLRESDLSIERAELKLKLADLIGALAETKMELAELQDTISGKDKRIAELEDAFQMKDALVRRGDAMYTKGANGEAVGVAYCLRCWESDHKQRQLIAGHGLGRVENVCTSCGQKYNQGASYEIAPRQP</sequence>